<dbReference type="EMBL" id="JAGGKT010000015">
    <property type="protein sequence ID" value="MBP1933976.1"/>
    <property type="molecule type" value="Genomic_DNA"/>
</dbReference>
<organism evidence="1 2">
    <name type="scientific">Ammoniphilus resinae</name>
    <dbReference type="NCBI Taxonomy" id="861532"/>
    <lineage>
        <taxon>Bacteria</taxon>
        <taxon>Bacillati</taxon>
        <taxon>Bacillota</taxon>
        <taxon>Bacilli</taxon>
        <taxon>Bacillales</taxon>
        <taxon>Paenibacillaceae</taxon>
        <taxon>Aneurinibacillus group</taxon>
        <taxon>Ammoniphilus</taxon>
    </lineage>
</organism>
<keyword evidence="2" id="KW-1185">Reference proteome</keyword>
<dbReference type="Proteomes" id="UP001519343">
    <property type="component" value="Unassembled WGS sequence"/>
</dbReference>
<evidence type="ECO:0000313" key="2">
    <source>
        <dbReference type="Proteomes" id="UP001519343"/>
    </source>
</evidence>
<dbReference type="RefSeq" id="WP_209811989.1">
    <property type="nucleotide sequence ID" value="NZ_JAGGKT010000015.1"/>
</dbReference>
<reference evidence="1 2" key="1">
    <citation type="submission" date="2021-03" db="EMBL/GenBank/DDBJ databases">
        <title>Genomic Encyclopedia of Type Strains, Phase IV (KMG-IV): sequencing the most valuable type-strain genomes for metagenomic binning, comparative biology and taxonomic classification.</title>
        <authorList>
            <person name="Goeker M."/>
        </authorList>
    </citation>
    <scope>NUCLEOTIDE SEQUENCE [LARGE SCALE GENOMIC DNA]</scope>
    <source>
        <strain evidence="1 2">DSM 24738</strain>
    </source>
</reference>
<proteinExistence type="predicted"/>
<accession>A0ABS4GUM6</accession>
<gene>
    <name evidence="1" type="ORF">J2Z37_003993</name>
</gene>
<name>A0ABS4GUM6_9BACL</name>
<evidence type="ECO:0000313" key="1">
    <source>
        <dbReference type="EMBL" id="MBP1933976.1"/>
    </source>
</evidence>
<comment type="caution">
    <text evidence="1">The sequence shown here is derived from an EMBL/GenBank/DDBJ whole genome shotgun (WGS) entry which is preliminary data.</text>
</comment>
<protein>
    <submittedName>
        <fullName evidence="1">Uncharacterized protein (DUF2249 family)</fullName>
    </submittedName>
</protein>
<sequence>MKKQQDHFARHGGVHFTNNVSPEEINAFVSSLPEDRKESMFEVLDELRDEGLIDIVNDHVFADGEGKIGGSDDC</sequence>